<comment type="caution">
    <text evidence="2">The sequence shown here is derived from an EMBL/GenBank/DDBJ whole genome shotgun (WGS) entry which is preliminary data.</text>
</comment>
<proteinExistence type="predicted"/>
<feature type="region of interest" description="Disordered" evidence="1">
    <location>
        <begin position="45"/>
        <end position="70"/>
    </location>
</feature>
<reference evidence="3" key="1">
    <citation type="journal article" date="2019" name="Int. J. Syst. Evol. Microbiol.">
        <title>The Global Catalogue of Microorganisms (GCM) 10K type strain sequencing project: providing services to taxonomists for standard genome sequencing and annotation.</title>
        <authorList>
            <consortium name="The Broad Institute Genomics Platform"/>
            <consortium name="The Broad Institute Genome Sequencing Center for Infectious Disease"/>
            <person name="Wu L."/>
            <person name="Ma J."/>
        </authorList>
    </citation>
    <scope>NUCLEOTIDE SEQUENCE [LARGE SCALE GENOMIC DNA]</scope>
    <source>
        <strain evidence="3">JCM 17591</strain>
    </source>
</reference>
<evidence type="ECO:0000313" key="3">
    <source>
        <dbReference type="Proteomes" id="UP001501079"/>
    </source>
</evidence>
<name>A0ABP8A754_9MICO</name>
<evidence type="ECO:0000313" key="2">
    <source>
        <dbReference type="EMBL" id="GAA4179227.1"/>
    </source>
</evidence>
<dbReference type="EMBL" id="BAABBW010000005">
    <property type="protein sequence ID" value="GAA4179227.1"/>
    <property type="molecule type" value="Genomic_DNA"/>
</dbReference>
<evidence type="ECO:0000256" key="1">
    <source>
        <dbReference type="SAM" id="MobiDB-lite"/>
    </source>
</evidence>
<feature type="compositionally biased region" description="Basic and acidic residues" evidence="1">
    <location>
        <begin position="60"/>
        <end position="70"/>
    </location>
</feature>
<gene>
    <name evidence="2" type="ORF">GCM10022287_31210</name>
</gene>
<organism evidence="2 3">
    <name type="scientific">Gryllotalpicola koreensis</name>
    <dbReference type="NCBI Taxonomy" id="993086"/>
    <lineage>
        <taxon>Bacteria</taxon>
        <taxon>Bacillati</taxon>
        <taxon>Actinomycetota</taxon>
        <taxon>Actinomycetes</taxon>
        <taxon>Micrococcales</taxon>
        <taxon>Microbacteriaceae</taxon>
        <taxon>Gryllotalpicola</taxon>
    </lineage>
</organism>
<protein>
    <submittedName>
        <fullName evidence="2">Uncharacterized protein</fullName>
    </submittedName>
</protein>
<keyword evidence="3" id="KW-1185">Reference proteome</keyword>
<sequence length="70" mass="7978">MRERPAEHRRHAPLARLDEPLIAQLRECLPHRPAARAELRAELRFGGQRRADGQVSRSDALADRVSDDDV</sequence>
<accession>A0ABP8A754</accession>
<dbReference type="Proteomes" id="UP001501079">
    <property type="component" value="Unassembled WGS sequence"/>
</dbReference>